<name>A0A4Y8ILL6_9BACI</name>
<dbReference type="RefSeq" id="WP_134339805.1">
    <property type="nucleotide sequence ID" value="NZ_SOPW01000006.1"/>
</dbReference>
<evidence type="ECO:0000256" key="1">
    <source>
        <dbReference type="SAM" id="SignalP"/>
    </source>
</evidence>
<reference evidence="2 3" key="1">
    <citation type="submission" date="2019-03" db="EMBL/GenBank/DDBJ databases">
        <authorList>
            <person name="He R.-H."/>
        </authorList>
    </citation>
    <scope>NUCLEOTIDE SEQUENCE [LARGE SCALE GENOMIC DNA]</scope>
    <source>
        <strain evidence="3">SH 714</strain>
    </source>
</reference>
<sequence length="175" mass="19844">MKRVLLLMLIVFAVSTNGEVSATSYETLEPQKVVDRAEIIVIGQYNFESNPEESDFIYRGYKFNVEQVIDGDVHDKFIAGIDIYDVSWAKEFQKEGGKFLLLLEQAEFADYTIPVVAQNGMVKILDGKVVENNSKRLFYEEFLEENSSVTSVKENSNLTLLLPMSLAILSLIFII</sequence>
<keyword evidence="3" id="KW-1185">Reference proteome</keyword>
<dbReference type="OrthoDB" id="2943673at2"/>
<evidence type="ECO:0000313" key="2">
    <source>
        <dbReference type="EMBL" id="TFB22133.1"/>
    </source>
</evidence>
<feature type="chain" id="PRO_5021447623" evidence="1">
    <location>
        <begin position="23"/>
        <end position="175"/>
    </location>
</feature>
<feature type="signal peptide" evidence="1">
    <location>
        <begin position="1"/>
        <end position="22"/>
    </location>
</feature>
<protein>
    <submittedName>
        <fullName evidence="2">Uncharacterized protein</fullName>
    </submittedName>
</protein>
<gene>
    <name evidence="2" type="ORF">E3U55_07470</name>
</gene>
<dbReference type="AlphaFoldDB" id="A0A4Y8ILL6"/>
<organism evidence="2 3">
    <name type="scientific">Filobacillus milosensis</name>
    <dbReference type="NCBI Taxonomy" id="94137"/>
    <lineage>
        <taxon>Bacteria</taxon>
        <taxon>Bacillati</taxon>
        <taxon>Bacillota</taxon>
        <taxon>Bacilli</taxon>
        <taxon>Bacillales</taxon>
        <taxon>Bacillaceae</taxon>
        <taxon>Filobacillus</taxon>
    </lineage>
</organism>
<keyword evidence="1" id="KW-0732">Signal</keyword>
<dbReference type="Proteomes" id="UP000297975">
    <property type="component" value="Unassembled WGS sequence"/>
</dbReference>
<dbReference type="EMBL" id="SOPW01000006">
    <property type="protein sequence ID" value="TFB22133.1"/>
    <property type="molecule type" value="Genomic_DNA"/>
</dbReference>
<accession>A0A4Y8ILL6</accession>
<proteinExistence type="predicted"/>
<comment type="caution">
    <text evidence="2">The sequence shown here is derived from an EMBL/GenBank/DDBJ whole genome shotgun (WGS) entry which is preliminary data.</text>
</comment>
<evidence type="ECO:0000313" key="3">
    <source>
        <dbReference type="Proteomes" id="UP000297975"/>
    </source>
</evidence>